<keyword evidence="6 7" id="KW-0961">Cell wall biogenesis/degradation</keyword>
<keyword evidence="1 7" id="KW-1003">Cell membrane</keyword>
<dbReference type="AlphaFoldDB" id="A0A0S6W183"/>
<dbReference type="Gene3D" id="3.30.1490.480">
    <property type="entry name" value="Endolytic murein transglycosylase"/>
    <property type="match status" value="1"/>
</dbReference>
<keyword evidence="9" id="KW-1185">Reference proteome</keyword>
<keyword evidence="3 7" id="KW-1133">Transmembrane helix</keyword>
<evidence type="ECO:0000256" key="6">
    <source>
        <dbReference type="ARBA" id="ARBA00023316"/>
    </source>
</evidence>
<dbReference type="NCBIfam" id="TIGR00247">
    <property type="entry name" value="endolytic transglycosylase MltG"/>
    <property type="match status" value="1"/>
</dbReference>
<dbReference type="Pfam" id="PF02618">
    <property type="entry name" value="YceG"/>
    <property type="match status" value="1"/>
</dbReference>
<gene>
    <name evidence="7" type="primary">mltG</name>
    <name evidence="8" type="ORF">U14_04826</name>
</gene>
<dbReference type="HOGENOM" id="CLU_025574_2_0_0"/>
<dbReference type="GO" id="GO:0071555">
    <property type="term" value="P:cell wall organization"/>
    <property type="evidence" value="ECO:0007669"/>
    <property type="project" value="UniProtKB-KW"/>
</dbReference>
<evidence type="ECO:0000256" key="7">
    <source>
        <dbReference type="HAMAP-Rule" id="MF_02065"/>
    </source>
</evidence>
<keyword evidence="5 7" id="KW-0456">Lyase</keyword>
<dbReference type="Gene3D" id="3.30.160.60">
    <property type="entry name" value="Classic Zinc Finger"/>
    <property type="match status" value="1"/>
</dbReference>
<evidence type="ECO:0000313" key="9">
    <source>
        <dbReference type="Proteomes" id="UP000030700"/>
    </source>
</evidence>
<comment type="catalytic activity">
    <reaction evidence="7">
        <text>a peptidoglycan chain = a peptidoglycan chain with N-acetyl-1,6-anhydromuramyl-[peptide] at the reducing end + a peptidoglycan chain with N-acetylglucosamine at the non-reducing end.</text>
        <dbReference type="EC" id="4.2.2.29"/>
    </reaction>
</comment>
<name>A0A0S6W183_9BACT</name>
<evidence type="ECO:0000313" key="8">
    <source>
        <dbReference type="EMBL" id="GAK53560.1"/>
    </source>
</evidence>
<dbReference type="PANTHER" id="PTHR30518:SF2">
    <property type="entry name" value="ENDOLYTIC MUREIN TRANSGLYCOSYLASE"/>
    <property type="match status" value="1"/>
</dbReference>
<comment type="subcellular location">
    <subcellularLocation>
        <location evidence="7">Cell membrane</location>
        <topology evidence="7">Single-pass membrane protein</topology>
    </subcellularLocation>
</comment>
<dbReference type="GO" id="GO:0005886">
    <property type="term" value="C:plasma membrane"/>
    <property type="evidence" value="ECO:0007669"/>
    <property type="project" value="UniProtKB-SubCell"/>
</dbReference>
<dbReference type="CDD" id="cd08010">
    <property type="entry name" value="MltG_like"/>
    <property type="match status" value="1"/>
</dbReference>
<dbReference type="HAMAP" id="MF_02065">
    <property type="entry name" value="MltG"/>
    <property type="match status" value="1"/>
</dbReference>
<evidence type="ECO:0000256" key="5">
    <source>
        <dbReference type="ARBA" id="ARBA00023239"/>
    </source>
</evidence>
<accession>A0A0S6W183</accession>
<dbReference type="STRING" id="1499966.U14_04826"/>
<protein>
    <recommendedName>
        <fullName evidence="7">Endolytic murein transglycosylase</fullName>
        <ecNumber evidence="7">4.2.2.29</ecNumber>
    </recommendedName>
    <alternativeName>
        <fullName evidence="7">Peptidoglycan lytic transglycosylase</fullName>
    </alternativeName>
    <alternativeName>
        <fullName evidence="7">Peptidoglycan polymerization terminase</fullName>
    </alternativeName>
</protein>
<evidence type="ECO:0000256" key="1">
    <source>
        <dbReference type="ARBA" id="ARBA00022475"/>
    </source>
</evidence>
<keyword evidence="2 7" id="KW-0812">Transmembrane</keyword>
<dbReference type="InterPro" id="IPR003770">
    <property type="entry name" value="MLTG-like"/>
</dbReference>
<dbReference type="GO" id="GO:0009252">
    <property type="term" value="P:peptidoglycan biosynthetic process"/>
    <property type="evidence" value="ECO:0007669"/>
    <property type="project" value="UniProtKB-UniRule"/>
</dbReference>
<dbReference type="EMBL" id="DF820459">
    <property type="protein sequence ID" value="GAK53560.1"/>
    <property type="molecule type" value="Genomic_DNA"/>
</dbReference>
<feature type="site" description="Important for catalytic activity" evidence="7">
    <location>
        <position position="246"/>
    </location>
</feature>
<dbReference type="PANTHER" id="PTHR30518">
    <property type="entry name" value="ENDOLYTIC MUREIN TRANSGLYCOSYLASE"/>
    <property type="match status" value="1"/>
</dbReference>
<comment type="similarity">
    <text evidence="7">Belongs to the transglycosylase MltG family.</text>
</comment>
<sequence length="367" mass="41282">MNDHDDIEKQREEDGEILLDLTQPLPAPPKKRHPVLWLTLFVLLGAAGFAGYVGYMFLTVPPQTPGSERIVLIPSGASGRKIAEILATESVIRDKTLFMLLARFYRSGKTMKAGEYQFTTAMLPTDVLTMLQDGKVYARFITIPEGYTARQMADVLAEHQLDKAAFLAFVFDKQNAARFNIAADTLEGYLFPSTYHITRETTAEALAQMMVEEFWKVMTPDLRQEIAQQGMTVHEIVTLASIVEEEARLPEERELIAAVYRNRLRIGMKLDSDPTVIYGIPNFNGNLTRTDLQTDTPYNTYMRKGLPPGPIASPGKASILAAIRPANVKYLYFVAKNDGSHQFSTNYQDHLRAVQQYQRNRKKAAAN</sequence>
<feature type="transmembrane region" description="Helical" evidence="7">
    <location>
        <begin position="35"/>
        <end position="58"/>
    </location>
</feature>
<keyword evidence="4 7" id="KW-0472">Membrane</keyword>
<organism evidence="8">
    <name type="scientific">Candidatus Moduliflexus flocculans</name>
    <dbReference type="NCBI Taxonomy" id="1499966"/>
    <lineage>
        <taxon>Bacteria</taxon>
        <taxon>Candidatus Moduliflexota</taxon>
        <taxon>Candidatus Moduliflexia</taxon>
        <taxon>Candidatus Moduliflexales</taxon>
        <taxon>Candidatus Moduliflexaceae</taxon>
    </lineage>
</organism>
<dbReference type="Proteomes" id="UP000030700">
    <property type="component" value="Unassembled WGS sequence"/>
</dbReference>
<reference evidence="8" key="1">
    <citation type="journal article" date="2015" name="PeerJ">
        <title>First genomic representation of candidate bacterial phylum KSB3 points to enhanced environmental sensing as a trigger of wastewater bulking.</title>
        <authorList>
            <person name="Sekiguchi Y."/>
            <person name="Ohashi A."/>
            <person name="Parks D.H."/>
            <person name="Yamauchi T."/>
            <person name="Tyson G.W."/>
            <person name="Hugenholtz P."/>
        </authorList>
    </citation>
    <scope>NUCLEOTIDE SEQUENCE [LARGE SCALE GENOMIC DNA]</scope>
</reference>
<proteinExistence type="inferred from homology"/>
<evidence type="ECO:0000256" key="3">
    <source>
        <dbReference type="ARBA" id="ARBA00022989"/>
    </source>
</evidence>
<dbReference type="EC" id="4.2.2.29" evidence="7"/>
<evidence type="ECO:0000256" key="4">
    <source>
        <dbReference type="ARBA" id="ARBA00023136"/>
    </source>
</evidence>
<comment type="function">
    <text evidence="7">Functions as a peptidoglycan terminase that cleaves nascent peptidoglycan strands endolytically to terminate their elongation.</text>
</comment>
<evidence type="ECO:0000256" key="2">
    <source>
        <dbReference type="ARBA" id="ARBA00022692"/>
    </source>
</evidence>
<dbReference type="GO" id="GO:0008932">
    <property type="term" value="F:lytic endotransglycosylase activity"/>
    <property type="evidence" value="ECO:0007669"/>
    <property type="project" value="UniProtKB-UniRule"/>
</dbReference>